<organism evidence="2 3">
    <name type="scientific">Devosia oryzisoli</name>
    <dbReference type="NCBI Taxonomy" id="2774138"/>
    <lineage>
        <taxon>Bacteria</taxon>
        <taxon>Pseudomonadati</taxon>
        <taxon>Pseudomonadota</taxon>
        <taxon>Alphaproteobacteria</taxon>
        <taxon>Hyphomicrobiales</taxon>
        <taxon>Devosiaceae</taxon>
        <taxon>Devosia</taxon>
    </lineage>
</organism>
<protein>
    <submittedName>
        <fullName evidence="2">Uncharacterized protein</fullName>
    </submittedName>
</protein>
<dbReference type="Proteomes" id="UP000654108">
    <property type="component" value="Unassembled WGS sequence"/>
</dbReference>
<dbReference type="RefSeq" id="WP_191775542.1">
    <property type="nucleotide sequence ID" value="NZ_JACYFU010000003.1"/>
</dbReference>
<dbReference type="AlphaFoldDB" id="A0A927IT26"/>
<dbReference type="EMBL" id="JACYFU010000003">
    <property type="protein sequence ID" value="MBD8066109.1"/>
    <property type="molecule type" value="Genomic_DNA"/>
</dbReference>
<feature type="region of interest" description="Disordered" evidence="1">
    <location>
        <begin position="47"/>
        <end position="69"/>
    </location>
</feature>
<name>A0A927IT26_9HYPH</name>
<sequence length="85" mass="9269">MEKQREVQFMSSEFGIPPYRAAALVASSEAEAAALATYELARQRNESAYGDVPLPESPEDHAVPENGGLQKTVIGRGERFGQCRT</sequence>
<reference evidence="2" key="1">
    <citation type="submission" date="2020-09" db="EMBL/GenBank/DDBJ databases">
        <title>Genome seq and assembly of Devosia sp.</title>
        <authorList>
            <person name="Chhetri G."/>
        </authorList>
    </citation>
    <scope>NUCLEOTIDE SEQUENCE</scope>
    <source>
        <strain evidence="2">PTR5</strain>
    </source>
</reference>
<gene>
    <name evidence="2" type="ORF">IC608_11565</name>
</gene>
<keyword evidence="3" id="KW-1185">Reference proteome</keyword>
<evidence type="ECO:0000313" key="3">
    <source>
        <dbReference type="Proteomes" id="UP000654108"/>
    </source>
</evidence>
<proteinExistence type="predicted"/>
<accession>A0A927IT26</accession>
<evidence type="ECO:0000256" key="1">
    <source>
        <dbReference type="SAM" id="MobiDB-lite"/>
    </source>
</evidence>
<comment type="caution">
    <text evidence="2">The sequence shown here is derived from an EMBL/GenBank/DDBJ whole genome shotgun (WGS) entry which is preliminary data.</text>
</comment>
<evidence type="ECO:0000313" key="2">
    <source>
        <dbReference type="EMBL" id="MBD8066109.1"/>
    </source>
</evidence>